<organism evidence="1 2">
    <name type="scientific">Candidatus Curtissbacteria bacterium RIFCSPLOWO2_01_FULL_38_11b</name>
    <dbReference type="NCBI Taxonomy" id="1797725"/>
    <lineage>
        <taxon>Bacteria</taxon>
        <taxon>Candidatus Curtissiibacteriota</taxon>
    </lineage>
</organism>
<proteinExistence type="predicted"/>
<dbReference type="InterPro" id="IPR054221">
    <property type="entry name" value="DUF6941"/>
</dbReference>
<accession>A0A1F5GZ50</accession>
<evidence type="ECO:0000313" key="2">
    <source>
        <dbReference type="Proteomes" id="UP000176740"/>
    </source>
</evidence>
<dbReference type="AlphaFoldDB" id="A0A1F5GZ50"/>
<protein>
    <submittedName>
        <fullName evidence="1">Uncharacterized protein</fullName>
    </submittedName>
</protein>
<comment type="caution">
    <text evidence="1">The sequence shown here is derived from an EMBL/GenBank/DDBJ whole genome shotgun (WGS) entry which is preliminary data.</text>
</comment>
<sequence>MAKLTTDLFVLCDLATVSQEQKLSIIGIFDQFFIANLPTNWPKMYLVAVVRGEANQEYPLTLKLIPPASPSIGGPQKTENSFPDKEFKIKLGTNGKANVMTELVNFPLSAVGVHKVQIYNGKVLVSELEFRVNKTTATYGGQDLAGKKVSN</sequence>
<gene>
    <name evidence="1" type="ORF">A3A49_00900</name>
</gene>
<dbReference type="STRING" id="1797725.A3A49_00900"/>
<name>A0A1F5GZ50_9BACT</name>
<dbReference type="Pfam" id="PF22091">
    <property type="entry name" value="DUF6941"/>
    <property type="match status" value="1"/>
</dbReference>
<evidence type="ECO:0000313" key="1">
    <source>
        <dbReference type="EMBL" id="OGD97074.1"/>
    </source>
</evidence>
<reference evidence="1 2" key="1">
    <citation type="journal article" date="2016" name="Nat. Commun.">
        <title>Thousands of microbial genomes shed light on interconnected biogeochemical processes in an aquifer system.</title>
        <authorList>
            <person name="Anantharaman K."/>
            <person name="Brown C.T."/>
            <person name="Hug L.A."/>
            <person name="Sharon I."/>
            <person name="Castelle C.J."/>
            <person name="Probst A.J."/>
            <person name="Thomas B.C."/>
            <person name="Singh A."/>
            <person name="Wilkins M.J."/>
            <person name="Karaoz U."/>
            <person name="Brodie E.L."/>
            <person name="Williams K.H."/>
            <person name="Hubbard S.S."/>
            <person name="Banfield J.F."/>
        </authorList>
    </citation>
    <scope>NUCLEOTIDE SEQUENCE [LARGE SCALE GENOMIC DNA]</scope>
</reference>
<dbReference type="Proteomes" id="UP000176740">
    <property type="component" value="Unassembled WGS sequence"/>
</dbReference>
<dbReference type="EMBL" id="MFBO01000039">
    <property type="protein sequence ID" value="OGD97074.1"/>
    <property type="molecule type" value="Genomic_DNA"/>
</dbReference>